<reference evidence="3" key="1">
    <citation type="submission" date="2015-12" db="EMBL/GenBank/DDBJ databases">
        <title>Update maize B73 reference genome by single molecule sequencing technologies.</title>
        <authorList>
            <consortium name="Maize Genome Sequencing Project"/>
            <person name="Ware D."/>
        </authorList>
    </citation>
    <scope>NUCLEOTIDE SEQUENCE [LARGE SCALE GENOMIC DNA]</scope>
    <source>
        <strain evidence="3">cv. B73</strain>
    </source>
</reference>
<feature type="compositionally biased region" description="Basic residues" evidence="1">
    <location>
        <begin position="321"/>
        <end position="343"/>
    </location>
</feature>
<dbReference type="InterPro" id="IPR004158">
    <property type="entry name" value="DUF247_pln"/>
</dbReference>
<keyword evidence="3" id="KW-1185">Reference proteome</keyword>
<reference evidence="2" key="3">
    <citation type="submission" date="2021-05" db="UniProtKB">
        <authorList>
            <consortium name="EnsemblPlants"/>
        </authorList>
    </citation>
    <scope>IDENTIFICATION</scope>
    <source>
        <strain evidence="2">cv. B73</strain>
    </source>
</reference>
<dbReference type="Gramene" id="Zm00001eb113680_T001">
    <property type="protein sequence ID" value="Zm00001eb113680_P001"/>
    <property type="gene ID" value="Zm00001eb113680"/>
</dbReference>
<protein>
    <submittedName>
        <fullName evidence="2">Uncharacterized protein</fullName>
    </submittedName>
</protein>
<accession>A0A804MV24</accession>
<dbReference type="InParanoid" id="A0A804MV24"/>
<evidence type="ECO:0000256" key="1">
    <source>
        <dbReference type="SAM" id="MobiDB-lite"/>
    </source>
</evidence>
<dbReference type="EnsemblPlants" id="Zm00001eb113680_T001">
    <property type="protein sequence ID" value="Zm00001eb113680_P001"/>
    <property type="gene ID" value="Zm00001eb113680"/>
</dbReference>
<name>A0A804MV24_MAIZE</name>
<dbReference type="PANTHER" id="PTHR31170:SF18">
    <property type="entry name" value="(WILD MALAYSIAN BANANA) HYPOTHETICAL PROTEIN"/>
    <property type="match status" value="1"/>
</dbReference>
<evidence type="ECO:0007829" key="4">
    <source>
        <dbReference type="PeptideAtlas" id="A0A804MV24"/>
    </source>
</evidence>
<dbReference type="Proteomes" id="UP000007305">
    <property type="component" value="Chromosome 2"/>
</dbReference>
<organism evidence="2 3">
    <name type="scientific">Zea mays</name>
    <name type="common">Maize</name>
    <dbReference type="NCBI Taxonomy" id="4577"/>
    <lineage>
        <taxon>Eukaryota</taxon>
        <taxon>Viridiplantae</taxon>
        <taxon>Streptophyta</taxon>
        <taxon>Embryophyta</taxon>
        <taxon>Tracheophyta</taxon>
        <taxon>Spermatophyta</taxon>
        <taxon>Magnoliopsida</taxon>
        <taxon>Liliopsida</taxon>
        <taxon>Poales</taxon>
        <taxon>Poaceae</taxon>
        <taxon>PACMAD clade</taxon>
        <taxon>Panicoideae</taxon>
        <taxon>Andropogonodae</taxon>
        <taxon>Andropogoneae</taxon>
        <taxon>Tripsacinae</taxon>
        <taxon>Zea</taxon>
    </lineage>
</organism>
<evidence type="ECO:0000313" key="3">
    <source>
        <dbReference type="Proteomes" id="UP000007305"/>
    </source>
</evidence>
<dbReference type="PANTHER" id="PTHR31170">
    <property type="entry name" value="BNAC04G53230D PROTEIN"/>
    <property type="match status" value="1"/>
</dbReference>
<gene>
    <name evidence="2" type="primary">LOC103648046</name>
</gene>
<sequence>MASMAAGESGSSMRRRAWVVEVEKTLDEADASVEVSRWQLHSIYRVPACIKDLNRKAYKPQVVSLGPFHHRRDGELLPMEEHKKRALRHLLRRSKRPLEEFAAAVADVAGQLESAYLDLGAEWRGADGRERFLEMMIVDGCFLLEVIKATEMDGRNVVSDYAPNDPIFSHHGVLYMVPYIRRDMLMLENQLPLLLLEKLVAVQTERRRDQPDGAQVHVGVPIGAAAAGQHARAPPARPAAPEHALRPAAGAPAGVTGHGAGDDGHHPVGGGAVRGRDPVQEDQLGQPPQRAVPRRRAEHAGGVRGRLHRVHVPQHDGVRAAARRRRQRRHGLRLLHGQHHRLGQGRGAAQHQRHHPERRRQRQGGGPAVQQHLQGRRARAAELAGRCATGGQRLLREAVEPVARQSHPHLLPEPLGVHVPRRRRLPTRHDRHADRLHRAAILPAGPRQLAGGTGSIVIDLVAQLCCVVFTCMHDAKRRRVCRPAPCTFV</sequence>
<dbReference type="Pfam" id="PF03140">
    <property type="entry name" value="DUF247"/>
    <property type="match status" value="1"/>
</dbReference>
<reference evidence="2" key="2">
    <citation type="submission" date="2019-07" db="EMBL/GenBank/DDBJ databases">
        <authorList>
            <person name="Seetharam A."/>
            <person name="Woodhouse M."/>
            <person name="Cannon E."/>
        </authorList>
    </citation>
    <scope>NUCLEOTIDE SEQUENCE [LARGE SCALE GENOMIC DNA]</scope>
    <source>
        <strain evidence="2">cv. B73</strain>
    </source>
</reference>
<dbReference type="AlphaFoldDB" id="A0A804MV24"/>
<proteinExistence type="evidence at protein level"/>
<keyword evidence="4" id="KW-1267">Proteomics identification</keyword>
<feature type="compositionally biased region" description="Basic residues" evidence="1">
    <location>
        <begin position="351"/>
        <end position="362"/>
    </location>
</feature>
<feature type="region of interest" description="Disordered" evidence="1">
    <location>
        <begin position="248"/>
        <end position="376"/>
    </location>
</feature>
<evidence type="ECO:0000313" key="2">
    <source>
        <dbReference type="EnsemblPlants" id="Zm00001eb113680_P001"/>
    </source>
</evidence>
<dbReference type="FunCoup" id="A0A804MV24">
    <property type="interactions" value="11"/>
</dbReference>